<protein>
    <submittedName>
        <fullName evidence="1">Uncharacterized protein</fullName>
    </submittedName>
</protein>
<proteinExistence type="predicted"/>
<reference evidence="1 2" key="1">
    <citation type="submission" date="2024-06" db="EMBL/GenBank/DDBJ databases">
        <title>Lysinibacillus zambalefons sp. nov., a Novel Firmicute Isolated from the Poon Bato Zambales Hyperalkaline Spring.</title>
        <authorList>
            <person name="Aja J.A."/>
            <person name="Lazaro J.E.H."/>
            <person name="Llorin L.D."/>
            <person name="Lim K.R."/>
            <person name="Teodosio J."/>
            <person name="Dalisay D.S."/>
        </authorList>
    </citation>
    <scope>NUCLEOTIDE SEQUENCE [LARGE SCALE GENOMIC DNA]</scope>
    <source>
        <strain evidence="1 2">M3</strain>
    </source>
</reference>
<dbReference type="Proteomes" id="UP001478862">
    <property type="component" value="Unassembled WGS sequence"/>
</dbReference>
<dbReference type="EMBL" id="JBEGDG010000018">
    <property type="protein sequence ID" value="MEQ6356849.1"/>
    <property type="molecule type" value="Genomic_DNA"/>
</dbReference>
<dbReference type="RefSeq" id="WP_349661250.1">
    <property type="nucleotide sequence ID" value="NZ_JBEGDG010000018.1"/>
</dbReference>
<organism evidence="1 2">
    <name type="scientific">Lysinibacillus zambalensis</name>
    <dbReference type="NCBI Taxonomy" id="3160866"/>
    <lineage>
        <taxon>Bacteria</taxon>
        <taxon>Bacillati</taxon>
        <taxon>Bacillota</taxon>
        <taxon>Bacilli</taxon>
        <taxon>Bacillales</taxon>
        <taxon>Bacillaceae</taxon>
        <taxon>Lysinibacillus</taxon>
    </lineage>
</organism>
<keyword evidence="2" id="KW-1185">Reference proteome</keyword>
<sequence>MQDLSLEVKNSFDEYIKKVPEGCLEIAKLLRLGEIRSSMQIIQQFSEGMSWLLQASNLLSVNGIDTKFNIEQIENFLKEINDGLIVEDYMLVADLFEYEIASYFNKTD</sequence>
<evidence type="ECO:0000313" key="2">
    <source>
        <dbReference type="Proteomes" id="UP001478862"/>
    </source>
</evidence>
<accession>A0ABV1MZ50</accession>
<gene>
    <name evidence="1" type="ORF">ABNX05_19655</name>
</gene>
<comment type="caution">
    <text evidence="1">The sequence shown here is derived from an EMBL/GenBank/DDBJ whole genome shotgun (WGS) entry which is preliminary data.</text>
</comment>
<evidence type="ECO:0000313" key="1">
    <source>
        <dbReference type="EMBL" id="MEQ6356849.1"/>
    </source>
</evidence>
<name>A0ABV1MZ50_9BACI</name>